<evidence type="ECO:0000313" key="2">
    <source>
        <dbReference type="EMBL" id="KAF1978170.1"/>
    </source>
</evidence>
<gene>
    <name evidence="2" type="ORF">BU23DRAFT_595942</name>
</gene>
<sequence>MADERDAALATLHDEEKYKDSSEFDSDDHEANLFRSKSRPYRTILLAASAVVIVILFTFFAVSWTKSPHLKYDQCGTTSDEARARGCVFETTGFTWLAPACADPDTEAEFLAYIAKNELKLYRTENYTEEVSIEEVRRGNGDGFYVREQYHLTHCLFLMKKRHRMQDKGALLDGQIMPLHHTEHCMGQLLVAQADKGFREHDVQFSYTKYPYCGKPGGYNLEWPARETWIDF</sequence>
<keyword evidence="3" id="KW-1185">Reference proteome</keyword>
<keyword evidence="1" id="KW-1133">Transmembrane helix</keyword>
<protein>
    <submittedName>
        <fullName evidence="2">Uncharacterized protein</fullName>
    </submittedName>
</protein>
<reference evidence="2" key="1">
    <citation type="journal article" date="2020" name="Stud. Mycol.">
        <title>101 Dothideomycetes genomes: a test case for predicting lifestyles and emergence of pathogens.</title>
        <authorList>
            <person name="Haridas S."/>
            <person name="Albert R."/>
            <person name="Binder M."/>
            <person name="Bloem J."/>
            <person name="Labutti K."/>
            <person name="Salamov A."/>
            <person name="Andreopoulos B."/>
            <person name="Baker S."/>
            <person name="Barry K."/>
            <person name="Bills G."/>
            <person name="Bluhm B."/>
            <person name="Cannon C."/>
            <person name="Castanera R."/>
            <person name="Culley D."/>
            <person name="Daum C."/>
            <person name="Ezra D."/>
            <person name="Gonzalez J."/>
            <person name="Henrissat B."/>
            <person name="Kuo A."/>
            <person name="Liang C."/>
            <person name="Lipzen A."/>
            <person name="Lutzoni F."/>
            <person name="Magnuson J."/>
            <person name="Mondo S."/>
            <person name="Nolan M."/>
            <person name="Ohm R."/>
            <person name="Pangilinan J."/>
            <person name="Park H.-J."/>
            <person name="Ramirez L."/>
            <person name="Alfaro M."/>
            <person name="Sun H."/>
            <person name="Tritt A."/>
            <person name="Yoshinaga Y."/>
            <person name="Zwiers L.-H."/>
            <person name="Turgeon B."/>
            <person name="Goodwin S."/>
            <person name="Spatafora J."/>
            <person name="Crous P."/>
            <person name="Grigoriev I."/>
        </authorList>
    </citation>
    <scope>NUCLEOTIDE SEQUENCE</scope>
    <source>
        <strain evidence="2">CBS 107.79</strain>
    </source>
</reference>
<dbReference type="EMBL" id="ML976661">
    <property type="protein sequence ID" value="KAF1978170.1"/>
    <property type="molecule type" value="Genomic_DNA"/>
</dbReference>
<name>A0A6A5VNK8_9PLEO</name>
<accession>A0A6A5VNK8</accession>
<dbReference type="InterPro" id="IPR053008">
    <property type="entry name" value="Phomopsin_biosynth_assoc"/>
</dbReference>
<keyword evidence="1" id="KW-0472">Membrane</keyword>
<evidence type="ECO:0000313" key="3">
    <source>
        <dbReference type="Proteomes" id="UP000800036"/>
    </source>
</evidence>
<dbReference type="AlphaFoldDB" id="A0A6A5VNK8"/>
<organism evidence="2 3">
    <name type="scientific">Bimuria novae-zelandiae CBS 107.79</name>
    <dbReference type="NCBI Taxonomy" id="1447943"/>
    <lineage>
        <taxon>Eukaryota</taxon>
        <taxon>Fungi</taxon>
        <taxon>Dikarya</taxon>
        <taxon>Ascomycota</taxon>
        <taxon>Pezizomycotina</taxon>
        <taxon>Dothideomycetes</taxon>
        <taxon>Pleosporomycetidae</taxon>
        <taxon>Pleosporales</taxon>
        <taxon>Massarineae</taxon>
        <taxon>Didymosphaeriaceae</taxon>
        <taxon>Bimuria</taxon>
    </lineage>
</organism>
<proteinExistence type="predicted"/>
<feature type="transmembrane region" description="Helical" evidence="1">
    <location>
        <begin position="44"/>
        <end position="64"/>
    </location>
</feature>
<dbReference type="Proteomes" id="UP000800036">
    <property type="component" value="Unassembled WGS sequence"/>
</dbReference>
<evidence type="ECO:0000256" key="1">
    <source>
        <dbReference type="SAM" id="Phobius"/>
    </source>
</evidence>
<dbReference type="PANTHER" id="PTHR35896">
    <property type="entry name" value="IG-LIKE DOMAIN-CONTAINING PROTEIN"/>
    <property type="match status" value="1"/>
</dbReference>
<keyword evidence="1" id="KW-0812">Transmembrane</keyword>
<dbReference type="PANTHER" id="PTHR35896:SF3">
    <property type="entry name" value="MAJOR FACILITATOR SUPERFAMILY TRANSPORTER"/>
    <property type="match status" value="1"/>
</dbReference>
<dbReference type="OrthoDB" id="3501153at2759"/>